<evidence type="ECO:0000256" key="2">
    <source>
        <dbReference type="ARBA" id="ARBA00023002"/>
    </source>
</evidence>
<name>A0ABR1SG44_9PEZI</name>
<dbReference type="Pfam" id="PF05368">
    <property type="entry name" value="NmrA"/>
    <property type="match status" value="1"/>
</dbReference>
<dbReference type="InterPro" id="IPR051609">
    <property type="entry name" value="NmrA/Isoflavone_reductase-like"/>
</dbReference>
<dbReference type="Gene3D" id="3.40.50.720">
    <property type="entry name" value="NAD(P)-binding Rossmann-like Domain"/>
    <property type="match status" value="1"/>
</dbReference>
<evidence type="ECO:0000256" key="3">
    <source>
        <dbReference type="SAM" id="Phobius"/>
    </source>
</evidence>
<evidence type="ECO:0000256" key="1">
    <source>
        <dbReference type="ARBA" id="ARBA00022857"/>
    </source>
</evidence>
<evidence type="ECO:0000313" key="5">
    <source>
        <dbReference type="EMBL" id="KAK8033299.1"/>
    </source>
</evidence>
<dbReference type="PANTHER" id="PTHR47706">
    <property type="entry name" value="NMRA-LIKE FAMILY PROTEIN"/>
    <property type="match status" value="1"/>
</dbReference>
<evidence type="ECO:0000313" key="6">
    <source>
        <dbReference type="Proteomes" id="UP001396898"/>
    </source>
</evidence>
<keyword evidence="6" id="KW-1185">Reference proteome</keyword>
<feature type="transmembrane region" description="Helical" evidence="3">
    <location>
        <begin position="12"/>
        <end position="31"/>
    </location>
</feature>
<keyword evidence="1" id="KW-0521">NADP</keyword>
<accession>A0ABR1SG44</accession>
<keyword evidence="3" id="KW-0472">Membrane</keyword>
<feature type="domain" description="NmrA-like" evidence="4">
    <location>
        <begin position="11"/>
        <end position="119"/>
    </location>
</feature>
<sequence length="320" mass="34670">MSPRFPKQPRNIALVGAAGNIGSAILSALLVEGIHTVSVITRADSKSIKENILSAAGVAHVHRGSYDDPTFLATALRGQDALILAVGHGGYGAQDPLIRAAAKAGVTWVVPCEFGSDRTNEPLYADVGATLMAAKERYRALAAELGLRWLGVVNNPWLDFCLRGGFFGVDARQRTATLWSDCGARANLATLERTGQSLAALMGLPEAELSARYGDSWVYFSSFRASQRDIFDSVLRATGTTEQEWQVTHKSLEQDVRRQVAAEEANGNPFAKAMLLFPLTFAKGYGGDYNDKVVDYELLGMEKEENMDEVVKKIVGEKSV</sequence>
<proteinExistence type="predicted"/>
<keyword evidence="3" id="KW-1133">Transmembrane helix</keyword>
<dbReference type="EMBL" id="JAQQWI010000006">
    <property type="protein sequence ID" value="KAK8033299.1"/>
    <property type="molecule type" value="Genomic_DNA"/>
</dbReference>
<evidence type="ECO:0000259" key="4">
    <source>
        <dbReference type="Pfam" id="PF05368"/>
    </source>
</evidence>
<dbReference type="InterPro" id="IPR008030">
    <property type="entry name" value="NmrA-like"/>
</dbReference>
<gene>
    <name evidence="5" type="ORF">PG991_002697</name>
</gene>
<dbReference type="InterPro" id="IPR036291">
    <property type="entry name" value="NAD(P)-bd_dom_sf"/>
</dbReference>
<comment type="caution">
    <text evidence="5">The sequence shown here is derived from an EMBL/GenBank/DDBJ whole genome shotgun (WGS) entry which is preliminary data.</text>
</comment>
<reference evidence="5 6" key="1">
    <citation type="submission" date="2023-01" db="EMBL/GenBank/DDBJ databases">
        <title>Analysis of 21 Apiospora genomes using comparative genomics revels a genus with tremendous synthesis potential of carbohydrate active enzymes and secondary metabolites.</title>
        <authorList>
            <person name="Sorensen T."/>
        </authorList>
    </citation>
    <scope>NUCLEOTIDE SEQUENCE [LARGE SCALE GENOMIC DNA]</scope>
    <source>
        <strain evidence="5 6">CBS 20057</strain>
    </source>
</reference>
<protein>
    <recommendedName>
        <fullName evidence="4">NmrA-like domain-containing protein</fullName>
    </recommendedName>
</protein>
<keyword evidence="2" id="KW-0560">Oxidoreductase</keyword>
<dbReference type="PANTHER" id="PTHR47706:SF7">
    <property type="entry name" value="CIPA-LIKE, PUTATIVE (AFU_ORTHOLOGUE AFUA_1G01630)-RELATED"/>
    <property type="match status" value="1"/>
</dbReference>
<organism evidence="5 6">
    <name type="scientific">Apiospora marii</name>
    <dbReference type="NCBI Taxonomy" id="335849"/>
    <lineage>
        <taxon>Eukaryota</taxon>
        <taxon>Fungi</taxon>
        <taxon>Dikarya</taxon>
        <taxon>Ascomycota</taxon>
        <taxon>Pezizomycotina</taxon>
        <taxon>Sordariomycetes</taxon>
        <taxon>Xylariomycetidae</taxon>
        <taxon>Amphisphaeriales</taxon>
        <taxon>Apiosporaceae</taxon>
        <taxon>Apiospora</taxon>
    </lineage>
</organism>
<keyword evidence="3" id="KW-0812">Transmembrane</keyword>
<dbReference type="SUPFAM" id="SSF51735">
    <property type="entry name" value="NAD(P)-binding Rossmann-fold domains"/>
    <property type="match status" value="1"/>
</dbReference>
<dbReference type="Proteomes" id="UP001396898">
    <property type="component" value="Unassembled WGS sequence"/>
</dbReference>